<protein>
    <submittedName>
        <fullName evidence="3">Uncharacterized protein</fullName>
    </submittedName>
</protein>
<feature type="compositionally biased region" description="Basic and acidic residues" evidence="1">
    <location>
        <begin position="99"/>
        <end position="121"/>
    </location>
</feature>
<dbReference type="RefSeq" id="WP_136970380.1">
    <property type="nucleotide sequence ID" value="NZ_JARZHI010000120.1"/>
</dbReference>
<keyword evidence="2" id="KW-0732">Signal</keyword>
<dbReference type="EMBL" id="JARZHI010000120">
    <property type="protein sequence ID" value="MDI1437351.1"/>
    <property type="molecule type" value="Genomic_DNA"/>
</dbReference>
<dbReference type="Proteomes" id="UP001160301">
    <property type="component" value="Unassembled WGS sequence"/>
</dbReference>
<accession>A0ABT6P9P3</accession>
<dbReference type="Gene3D" id="1.20.1260.10">
    <property type="match status" value="1"/>
</dbReference>
<organism evidence="3 4">
    <name type="scientific">Polyangium sorediatum</name>
    <dbReference type="NCBI Taxonomy" id="889274"/>
    <lineage>
        <taxon>Bacteria</taxon>
        <taxon>Pseudomonadati</taxon>
        <taxon>Myxococcota</taxon>
        <taxon>Polyangia</taxon>
        <taxon>Polyangiales</taxon>
        <taxon>Polyangiaceae</taxon>
        <taxon>Polyangium</taxon>
    </lineage>
</organism>
<evidence type="ECO:0000313" key="4">
    <source>
        <dbReference type="Proteomes" id="UP001160301"/>
    </source>
</evidence>
<sequence length="187" mass="20195">MRQIRRAFTWTALMAIVPAGAWAQSAPPAAGQPQKPGIEAAPHGGRSGRPGEGPGGAARRPGEPEKPGEPQGKPPGEPQGKPGDTLRPGPPDAGAPAAPRREDDPGRAARRKAQVDKERPAVEASLQRRPMDEALQQEMKHHAERIARLERIQKLAEQSGDTATAERAKKILEQENTRYSKFIQARK</sequence>
<feature type="compositionally biased region" description="Low complexity" evidence="1">
    <location>
        <begin position="23"/>
        <end position="37"/>
    </location>
</feature>
<keyword evidence="4" id="KW-1185">Reference proteome</keyword>
<feature type="chain" id="PRO_5046822991" evidence="2">
    <location>
        <begin position="24"/>
        <end position="187"/>
    </location>
</feature>
<comment type="caution">
    <text evidence="3">The sequence shown here is derived from an EMBL/GenBank/DDBJ whole genome shotgun (WGS) entry which is preliminary data.</text>
</comment>
<feature type="compositionally biased region" description="Gly residues" evidence="1">
    <location>
        <begin position="45"/>
        <end position="56"/>
    </location>
</feature>
<evidence type="ECO:0000313" key="3">
    <source>
        <dbReference type="EMBL" id="MDI1437351.1"/>
    </source>
</evidence>
<evidence type="ECO:0000256" key="1">
    <source>
        <dbReference type="SAM" id="MobiDB-lite"/>
    </source>
</evidence>
<evidence type="ECO:0000256" key="2">
    <source>
        <dbReference type="SAM" id="SignalP"/>
    </source>
</evidence>
<reference evidence="3 4" key="1">
    <citation type="submission" date="2023-04" db="EMBL/GenBank/DDBJ databases">
        <title>The genome sequence of Polyangium sorediatum DSM14670.</title>
        <authorList>
            <person name="Zhang X."/>
        </authorList>
    </citation>
    <scope>NUCLEOTIDE SEQUENCE [LARGE SCALE GENOMIC DNA]</scope>
    <source>
        <strain evidence="3 4">DSM 14670</strain>
    </source>
</reference>
<proteinExistence type="predicted"/>
<dbReference type="InterPro" id="IPR012347">
    <property type="entry name" value="Ferritin-like"/>
</dbReference>
<name>A0ABT6P9P3_9BACT</name>
<feature type="region of interest" description="Disordered" evidence="1">
    <location>
        <begin position="23"/>
        <end position="130"/>
    </location>
</feature>
<gene>
    <name evidence="3" type="ORF">QHF89_48030</name>
</gene>
<feature type="signal peptide" evidence="2">
    <location>
        <begin position="1"/>
        <end position="23"/>
    </location>
</feature>